<reference evidence="1 2" key="1">
    <citation type="submission" date="2019-04" db="EMBL/GenBank/DDBJ databases">
        <title>Flavobacterium sp. nov. isolated from construction timber.</title>
        <authorList>
            <person name="Lin S.-Y."/>
            <person name="Chang C.-T."/>
            <person name="Young C.-C."/>
        </authorList>
    </citation>
    <scope>NUCLEOTIDE SEQUENCE [LARGE SCALE GENOMIC DNA]</scope>
    <source>
        <strain evidence="1 2">CC-CTC003</strain>
    </source>
</reference>
<name>A0A4S4A0U8_9FLAO</name>
<dbReference type="OrthoDB" id="663527at2"/>
<dbReference type="Proteomes" id="UP000307507">
    <property type="component" value="Unassembled WGS sequence"/>
</dbReference>
<accession>A0A4S4A0U8</accession>
<dbReference type="AlphaFoldDB" id="A0A4S4A0U8"/>
<dbReference type="InterPro" id="IPR045607">
    <property type="entry name" value="DUF6452"/>
</dbReference>
<evidence type="ECO:0000313" key="1">
    <source>
        <dbReference type="EMBL" id="THF51519.1"/>
    </source>
</evidence>
<sequence>MKKLKTFAIALILANSFWSCEKDDICPDGTPTTPSVVVEFYDVNDPTVLKNVTNLKVIALGMTEGIVFNAAAQDDSRYLTNGNKIKLPLRTTEDNTTYRLILNANSTNPSLVNEDTLSFSYARTDIYVSRACGYKTVFQLNADNPVLSTNDTNPWIGSKITQQSNIQNENETHLKIYF</sequence>
<proteinExistence type="predicted"/>
<keyword evidence="2" id="KW-1185">Reference proteome</keyword>
<dbReference type="RefSeq" id="WP_136402504.1">
    <property type="nucleotide sequence ID" value="NZ_SSNZ01000002.1"/>
</dbReference>
<gene>
    <name evidence="1" type="ORF">E6C50_07085</name>
</gene>
<dbReference type="Pfam" id="PF20050">
    <property type="entry name" value="DUF6452"/>
    <property type="match status" value="1"/>
</dbReference>
<evidence type="ECO:0000313" key="2">
    <source>
        <dbReference type="Proteomes" id="UP000307507"/>
    </source>
</evidence>
<comment type="caution">
    <text evidence="1">The sequence shown here is derived from an EMBL/GenBank/DDBJ whole genome shotgun (WGS) entry which is preliminary data.</text>
</comment>
<protein>
    <submittedName>
        <fullName evidence="1">Uncharacterized protein</fullName>
    </submittedName>
</protein>
<organism evidence="1 2">
    <name type="scientific">Flavobacterium supellecticarium</name>
    <dbReference type="NCBI Taxonomy" id="2565924"/>
    <lineage>
        <taxon>Bacteria</taxon>
        <taxon>Pseudomonadati</taxon>
        <taxon>Bacteroidota</taxon>
        <taxon>Flavobacteriia</taxon>
        <taxon>Flavobacteriales</taxon>
        <taxon>Flavobacteriaceae</taxon>
        <taxon>Flavobacterium</taxon>
    </lineage>
</organism>
<dbReference type="EMBL" id="SSNZ01000002">
    <property type="protein sequence ID" value="THF51519.1"/>
    <property type="molecule type" value="Genomic_DNA"/>
</dbReference>